<sequence>MSDFVLPAWKTKKEDRIIDEGVITPHCRGCRMTSTSTAYDFDSPADLAPSYLHTVPCQTGHRMPHAEQTLRNFRNSGARAFLAQRYDLANLCSP</sequence>
<protein>
    <submittedName>
        <fullName evidence="1">Uncharacterized protein</fullName>
    </submittedName>
</protein>
<dbReference type="AlphaFoldDB" id="A0AAE6G5J9"/>
<accession>A0AAE6G5J9</accession>
<evidence type="ECO:0000313" key="1">
    <source>
        <dbReference type="EMBL" id="QDE71011.1"/>
    </source>
</evidence>
<organism evidence="1 2">
    <name type="scientific">Myxococcus xanthus</name>
    <dbReference type="NCBI Taxonomy" id="34"/>
    <lineage>
        <taxon>Bacteria</taxon>
        <taxon>Pseudomonadati</taxon>
        <taxon>Myxococcota</taxon>
        <taxon>Myxococcia</taxon>
        <taxon>Myxococcales</taxon>
        <taxon>Cystobacterineae</taxon>
        <taxon>Myxococcaceae</taxon>
        <taxon>Myxococcus</taxon>
    </lineage>
</organism>
<reference evidence="1 2" key="1">
    <citation type="journal article" date="2019" name="Science">
        <title>Social genes are selection hotspots in kin groups of a soil microbe.</title>
        <authorList>
            <person name="Wielgoss S."/>
            <person name="Wolfensberger R."/>
            <person name="Sun L."/>
            <person name="Fiegna F."/>
            <person name="Velicer G.J."/>
        </authorList>
    </citation>
    <scope>NUCLEOTIDE SEQUENCE [LARGE SCALE GENOMIC DNA]</scope>
    <source>
        <strain evidence="1 2">MC3.5.9c15</strain>
    </source>
</reference>
<dbReference type="EMBL" id="CP017174">
    <property type="protein sequence ID" value="QDE71011.1"/>
    <property type="molecule type" value="Genomic_DNA"/>
</dbReference>
<name>A0AAE6G5J9_MYXXA</name>
<gene>
    <name evidence="1" type="ORF">BHS09_30765</name>
</gene>
<evidence type="ECO:0000313" key="2">
    <source>
        <dbReference type="Proteomes" id="UP000320179"/>
    </source>
</evidence>
<dbReference type="Proteomes" id="UP000320179">
    <property type="component" value="Chromosome"/>
</dbReference>
<proteinExistence type="predicted"/>